<protein>
    <submittedName>
        <fullName evidence="2">GNAT family acetyltransferase</fullName>
    </submittedName>
</protein>
<dbReference type="InterPro" id="IPR031165">
    <property type="entry name" value="GNAT_YJDJ"/>
</dbReference>
<evidence type="ECO:0000313" key="3">
    <source>
        <dbReference type="Proteomes" id="UP000254569"/>
    </source>
</evidence>
<organism evidence="2 3">
    <name type="scientific">Rhodococcus gordoniae</name>
    <dbReference type="NCBI Taxonomy" id="223392"/>
    <lineage>
        <taxon>Bacteria</taxon>
        <taxon>Bacillati</taxon>
        <taxon>Actinomycetota</taxon>
        <taxon>Actinomycetes</taxon>
        <taxon>Mycobacteriales</taxon>
        <taxon>Nocardiaceae</taxon>
        <taxon>Rhodococcus</taxon>
    </lineage>
</organism>
<dbReference type="CDD" id="cd04301">
    <property type="entry name" value="NAT_SF"/>
    <property type="match status" value="1"/>
</dbReference>
<accession>A0A379LTV1</accession>
<evidence type="ECO:0000313" key="2">
    <source>
        <dbReference type="EMBL" id="SUE13352.1"/>
    </source>
</evidence>
<dbReference type="EMBL" id="UGVI01000001">
    <property type="protein sequence ID" value="SUE13352.1"/>
    <property type="molecule type" value="Genomic_DNA"/>
</dbReference>
<dbReference type="InterPro" id="IPR016181">
    <property type="entry name" value="Acyl_CoA_acyltransferase"/>
</dbReference>
<gene>
    <name evidence="2" type="ORF">NCTC13296_00160</name>
</gene>
<keyword evidence="2" id="KW-0808">Transferase</keyword>
<dbReference type="SUPFAM" id="SSF55729">
    <property type="entry name" value="Acyl-CoA N-acyltransferases (Nat)"/>
    <property type="match status" value="1"/>
</dbReference>
<dbReference type="PANTHER" id="PTHR31435">
    <property type="entry name" value="PROTEIN NATD1"/>
    <property type="match status" value="1"/>
</dbReference>
<dbReference type="Gene3D" id="3.40.630.30">
    <property type="match status" value="1"/>
</dbReference>
<name>A0A379LTV1_9NOCA</name>
<dbReference type="PANTHER" id="PTHR31435:SF9">
    <property type="entry name" value="PROTEIN NATD1"/>
    <property type="match status" value="1"/>
</dbReference>
<dbReference type="AlphaFoldDB" id="A0A379LTV1"/>
<dbReference type="InterPro" id="IPR045057">
    <property type="entry name" value="Gcn5-rel_NAT"/>
</dbReference>
<dbReference type="OrthoDB" id="5405911at2"/>
<dbReference type="GO" id="GO:0016740">
    <property type="term" value="F:transferase activity"/>
    <property type="evidence" value="ECO:0007669"/>
    <property type="project" value="UniProtKB-KW"/>
</dbReference>
<dbReference type="Proteomes" id="UP000254569">
    <property type="component" value="Unassembled WGS sequence"/>
</dbReference>
<dbReference type="Pfam" id="PF14542">
    <property type="entry name" value="Acetyltransf_CG"/>
    <property type="match status" value="1"/>
</dbReference>
<evidence type="ECO:0000259" key="1">
    <source>
        <dbReference type="PROSITE" id="PS51729"/>
    </source>
</evidence>
<proteinExistence type="predicted"/>
<reference evidence="2 3" key="1">
    <citation type="submission" date="2018-06" db="EMBL/GenBank/DDBJ databases">
        <authorList>
            <consortium name="Pathogen Informatics"/>
            <person name="Doyle S."/>
        </authorList>
    </citation>
    <scope>NUCLEOTIDE SEQUENCE [LARGE SCALE GENOMIC DNA]</scope>
    <source>
        <strain evidence="2 3">NCTC13296</strain>
    </source>
</reference>
<feature type="domain" description="N-acetyltransferase" evidence="1">
    <location>
        <begin position="13"/>
        <end position="96"/>
    </location>
</feature>
<dbReference type="RefSeq" id="WP_016932592.1">
    <property type="nucleotide sequence ID" value="NZ_CP101467.1"/>
</dbReference>
<keyword evidence="3" id="KW-1185">Reference proteome</keyword>
<sequence length="96" mass="10899">MTQNIDGTEPRIEHDADKSRFALYLGDDLAAYADYTQHGDLRDFDHTVTDPQFRGRGLAGIVVKYALDETEKQGLKIGTSCSYVEKFVSEHPEYRN</sequence>
<dbReference type="PROSITE" id="PS51729">
    <property type="entry name" value="GNAT_YJDJ"/>
    <property type="match status" value="1"/>
</dbReference>